<dbReference type="Proteomes" id="UP000308901">
    <property type="component" value="Unassembled WGS sequence"/>
</dbReference>
<evidence type="ECO:0000259" key="5">
    <source>
        <dbReference type="PROSITE" id="PS50893"/>
    </source>
</evidence>
<keyword evidence="7" id="KW-1185">Reference proteome</keyword>
<feature type="domain" description="ABC transporter" evidence="5">
    <location>
        <begin position="3"/>
        <end position="220"/>
    </location>
</feature>
<dbReference type="PROSITE" id="PS00211">
    <property type="entry name" value="ABC_TRANSPORTER_1"/>
    <property type="match status" value="1"/>
</dbReference>
<dbReference type="InterPro" id="IPR003593">
    <property type="entry name" value="AAA+_ATPase"/>
</dbReference>
<evidence type="ECO:0000256" key="1">
    <source>
        <dbReference type="ARBA" id="ARBA00022448"/>
    </source>
</evidence>
<dbReference type="EMBL" id="VANU01000001">
    <property type="protein sequence ID" value="TLP41285.1"/>
    <property type="molecule type" value="Genomic_DNA"/>
</dbReference>
<keyword evidence="3 6" id="KW-0067">ATP-binding</keyword>
<keyword evidence="2" id="KW-0547">Nucleotide-binding</keyword>
<proteinExistence type="inferred from homology"/>
<name>A0A5R8Y5B4_9BACT</name>
<dbReference type="InterPro" id="IPR027417">
    <property type="entry name" value="P-loop_NTPase"/>
</dbReference>
<dbReference type="Gene3D" id="3.40.50.300">
    <property type="entry name" value="P-loop containing nucleotide triphosphate hydrolases"/>
    <property type="match status" value="1"/>
</dbReference>
<dbReference type="FunFam" id="3.40.50.300:FF:000032">
    <property type="entry name" value="Export ABC transporter ATP-binding protein"/>
    <property type="match status" value="1"/>
</dbReference>
<evidence type="ECO:0000256" key="4">
    <source>
        <dbReference type="ARBA" id="ARBA00038388"/>
    </source>
</evidence>
<dbReference type="PANTHER" id="PTHR42798:SF2">
    <property type="entry name" value="ABC TRANSPORTER ATP-BINDING PROTEIN MG467-RELATED"/>
    <property type="match status" value="1"/>
</dbReference>
<dbReference type="Pfam" id="PF00005">
    <property type="entry name" value="ABC_tran"/>
    <property type="match status" value="1"/>
</dbReference>
<dbReference type="GO" id="GO:0022857">
    <property type="term" value="F:transmembrane transporter activity"/>
    <property type="evidence" value="ECO:0007669"/>
    <property type="project" value="UniProtKB-ARBA"/>
</dbReference>
<dbReference type="GO" id="GO:0005524">
    <property type="term" value="F:ATP binding"/>
    <property type="evidence" value="ECO:0007669"/>
    <property type="project" value="UniProtKB-KW"/>
</dbReference>
<dbReference type="OrthoDB" id="9809450at2"/>
<dbReference type="SMART" id="SM00382">
    <property type="entry name" value="AAA"/>
    <property type="match status" value="1"/>
</dbReference>
<dbReference type="GO" id="GO:0016887">
    <property type="term" value="F:ATP hydrolysis activity"/>
    <property type="evidence" value="ECO:0007669"/>
    <property type="project" value="InterPro"/>
</dbReference>
<dbReference type="InterPro" id="IPR017871">
    <property type="entry name" value="ABC_transporter-like_CS"/>
</dbReference>
<comment type="similarity">
    <text evidence="4">Belongs to the ABC transporter superfamily. Macrolide exporter (TC 3.A.1.122) family.</text>
</comment>
<accession>A0A5R8Y5B4</accession>
<evidence type="ECO:0000313" key="6">
    <source>
        <dbReference type="EMBL" id="TLP41285.1"/>
    </source>
</evidence>
<dbReference type="GO" id="GO:0098796">
    <property type="term" value="C:membrane protein complex"/>
    <property type="evidence" value="ECO:0007669"/>
    <property type="project" value="UniProtKB-ARBA"/>
</dbReference>
<sequence length="221" mass="24407">MMLELKSLKKTYQQGDEKIEIYNDLNFSLKEGEQVAIMGKSGAGKSTFLSLVSGIIKADSGDIVLNNISYNDLQENELNDFRASNIGFIFQNFHLVSYLNALENVMLPAKVCGISNPKEKAIELLKAVGLEHRLNHIPSQLSGGEKQRVAIARALIHNPKIILADEPSGNLDEETGIAVMDKLFELIKQNNTTLILVTHSKDVAARCEKTYQLAHGVLNLC</sequence>
<dbReference type="SUPFAM" id="SSF52540">
    <property type="entry name" value="P-loop containing nucleoside triphosphate hydrolases"/>
    <property type="match status" value="1"/>
</dbReference>
<gene>
    <name evidence="6" type="ORF">FDK22_02095</name>
</gene>
<keyword evidence="1" id="KW-0813">Transport</keyword>
<dbReference type="InterPro" id="IPR017911">
    <property type="entry name" value="MacB-like_ATP-bd"/>
</dbReference>
<dbReference type="PANTHER" id="PTHR42798">
    <property type="entry name" value="LIPOPROTEIN-RELEASING SYSTEM ATP-BINDING PROTEIN LOLD"/>
    <property type="match status" value="1"/>
</dbReference>
<protein>
    <submittedName>
        <fullName evidence="6">ABC transporter ATP-binding protein</fullName>
    </submittedName>
</protein>
<dbReference type="InterPro" id="IPR003439">
    <property type="entry name" value="ABC_transporter-like_ATP-bd"/>
</dbReference>
<organism evidence="6 7">
    <name type="scientific">Arcobacter arenosus</name>
    <dbReference type="NCBI Taxonomy" id="2576037"/>
    <lineage>
        <taxon>Bacteria</taxon>
        <taxon>Pseudomonadati</taxon>
        <taxon>Campylobacterota</taxon>
        <taxon>Epsilonproteobacteria</taxon>
        <taxon>Campylobacterales</taxon>
        <taxon>Arcobacteraceae</taxon>
        <taxon>Arcobacter</taxon>
    </lineage>
</organism>
<comment type="caution">
    <text evidence="6">The sequence shown here is derived from an EMBL/GenBank/DDBJ whole genome shotgun (WGS) entry which is preliminary data.</text>
</comment>
<dbReference type="PROSITE" id="PS50893">
    <property type="entry name" value="ABC_TRANSPORTER_2"/>
    <property type="match status" value="1"/>
</dbReference>
<reference evidence="6 7" key="1">
    <citation type="submission" date="2019-05" db="EMBL/GenBank/DDBJ databases">
        <title>Arcobacter sp. nov., isolated from sea sediment.</title>
        <authorList>
            <person name="Kim W."/>
        </authorList>
    </citation>
    <scope>NUCLEOTIDE SEQUENCE [LARGE SCALE GENOMIC DNA]</scope>
    <source>
        <strain evidence="6 7">CAU 1517</strain>
    </source>
</reference>
<evidence type="ECO:0000313" key="7">
    <source>
        <dbReference type="Proteomes" id="UP000308901"/>
    </source>
</evidence>
<dbReference type="AlphaFoldDB" id="A0A5R8Y5B4"/>
<evidence type="ECO:0000256" key="3">
    <source>
        <dbReference type="ARBA" id="ARBA00022840"/>
    </source>
</evidence>
<dbReference type="CDD" id="cd03255">
    <property type="entry name" value="ABC_MJ0796_LolCDE_FtsE"/>
    <property type="match status" value="1"/>
</dbReference>
<evidence type="ECO:0000256" key="2">
    <source>
        <dbReference type="ARBA" id="ARBA00022741"/>
    </source>
</evidence>